<dbReference type="EMBL" id="JAEHFW010000002">
    <property type="protein sequence ID" value="MBK0380026.1"/>
    <property type="molecule type" value="Genomic_DNA"/>
</dbReference>
<keyword evidence="2" id="KW-1185">Reference proteome</keyword>
<sequence length="145" mass="17062">MKKLRHEFVQYMPEQQEEGVIYISMKYRLAVHKCVCGCGNKVITPFSPTDWELRFYGDSISLSPSIGNWNFDCQSHYWIVKNQIRFAGRWSEQQINDGRKRDKKRKGNFYADDTAIKPVEVIVTQPVVKSGWKLKRLKSFFSFLS</sequence>
<evidence type="ECO:0000313" key="2">
    <source>
        <dbReference type="Proteomes" id="UP000613193"/>
    </source>
</evidence>
<reference evidence="1" key="1">
    <citation type="submission" date="2020-12" db="EMBL/GenBank/DDBJ databases">
        <title>Bacterial novel species Mucilaginibacter sp. SD-g isolated from soil.</title>
        <authorList>
            <person name="Jung H.-Y."/>
        </authorList>
    </citation>
    <scope>NUCLEOTIDE SEQUENCE</scope>
    <source>
        <strain evidence="1">SD-g</strain>
    </source>
</reference>
<dbReference type="AlphaFoldDB" id="A0A934PUY1"/>
<dbReference type="InterPro" id="IPR045384">
    <property type="entry name" value="DUF6527"/>
</dbReference>
<dbReference type="RefSeq" id="WP_200066559.1">
    <property type="nucleotide sequence ID" value="NZ_JAEHFW010000002.1"/>
</dbReference>
<organism evidence="1 2">
    <name type="scientific">Mucilaginibacter segetis</name>
    <dbReference type="NCBI Taxonomy" id="2793071"/>
    <lineage>
        <taxon>Bacteria</taxon>
        <taxon>Pseudomonadati</taxon>
        <taxon>Bacteroidota</taxon>
        <taxon>Sphingobacteriia</taxon>
        <taxon>Sphingobacteriales</taxon>
        <taxon>Sphingobacteriaceae</taxon>
        <taxon>Mucilaginibacter</taxon>
    </lineage>
</organism>
<name>A0A934PUY1_9SPHI</name>
<dbReference type="Pfam" id="PF20137">
    <property type="entry name" value="BubE"/>
    <property type="match status" value="1"/>
</dbReference>
<dbReference type="Proteomes" id="UP000613193">
    <property type="component" value="Unassembled WGS sequence"/>
</dbReference>
<evidence type="ECO:0000313" key="1">
    <source>
        <dbReference type="EMBL" id="MBK0380026.1"/>
    </source>
</evidence>
<comment type="caution">
    <text evidence="1">The sequence shown here is derived from an EMBL/GenBank/DDBJ whole genome shotgun (WGS) entry which is preliminary data.</text>
</comment>
<proteinExistence type="predicted"/>
<gene>
    <name evidence="1" type="ORF">I5M19_11950</name>
</gene>
<protein>
    <submittedName>
        <fullName evidence="1">Uncharacterized protein</fullName>
    </submittedName>
</protein>
<accession>A0A934PUY1</accession>